<evidence type="ECO:0000259" key="8">
    <source>
        <dbReference type="PROSITE" id="PS50893"/>
    </source>
</evidence>
<evidence type="ECO:0000256" key="4">
    <source>
        <dbReference type="ARBA" id="ARBA00022840"/>
    </source>
</evidence>
<dbReference type="EMBL" id="FNHU01000009">
    <property type="protein sequence ID" value="SDM95627.1"/>
    <property type="molecule type" value="Genomic_DNA"/>
</dbReference>
<dbReference type="OrthoDB" id="8773773at2"/>
<dbReference type="PROSITE" id="PS00211">
    <property type="entry name" value="ABC_TRANSPORTER_1"/>
    <property type="match status" value="1"/>
</dbReference>
<dbReference type="CDD" id="cd03293">
    <property type="entry name" value="ABC_NrtD_SsuB_transporters"/>
    <property type="match status" value="1"/>
</dbReference>
<protein>
    <submittedName>
        <fullName evidence="9">NitT/TauT family transport system ATP-binding protein</fullName>
    </submittedName>
</protein>
<keyword evidence="1" id="KW-0813">Transport</keyword>
<evidence type="ECO:0000256" key="3">
    <source>
        <dbReference type="ARBA" id="ARBA00022741"/>
    </source>
</evidence>
<dbReference type="PROSITE" id="PS50893">
    <property type="entry name" value="ABC_TRANSPORTER_2"/>
    <property type="match status" value="1"/>
</dbReference>
<evidence type="ECO:0000313" key="9">
    <source>
        <dbReference type="EMBL" id="SDM95627.1"/>
    </source>
</evidence>
<proteinExistence type="predicted"/>
<dbReference type="InterPro" id="IPR003593">
    <property type="entry name" value="AAA+_ATPase"/>
</dbReference>
<evidence type="ECO:0000256" key="7">
    <source>
        <dbReference type="SAM" id="MobiDB-lite"/>
    </source>
</evidence>
<dbReference type="InterPro" id="IPR027417">
    <property type="entry name" value="P-loop_NTPase"/>
</dbReference>
<dbReference type="Proteomes" id="UP000199671">
    <property type="component" value="Unassembled WGS sequence"/>
</dbReference>
<accession>A0A1G9XG04</accession>
<dbReference type="InterPro" id="IPR050166">
    <property type="entry name" value="ABC_transporter_ATP-bind"/>
</dbReference>
<dbReference type="SMART" id="SM00382">
    <property type="entry name" value="AAA"/>
    <property type="match status" value="1"/>
</dbReference>
<name>A0A1G9XG04_9ACTO</name>
<sequence>MTASTPSAASTTSAPTQADTAGTPAPGAVPASRGARVHLDGISHHYPLRHDVEHGWVPALMRLVSPAARARYEAESAKPDQLPVLDGIDLDIAPGEFVSLVGQSGCGKSTILRLLSGLETPSQGSVVVDGAVVTGTAPERALAFQDATLLPWRTVRENVALGPQARGRLEPRRVEAALQVVGLRDFADAYPTTLSGGMAQRAALARALVNRPRLFLLDEPFGKLDALTRLTLQDEIASLWASQGFTAVLVTHDVEEALRLSNRVVVLSERPAHVVEDIRVPAGLGSDEAAPEFQRLRRHVLSLLGR</sequence>
<gene>
    <name evidence="9" type="ORF">SAMN04487766_109123</name>
</gene>
<dbReference type="InterPro" id="IPR003439">
    <property type="entry name" value="ABC_transporter-like_ATP-bd"/>
</dbReference>
<evidence type="ECO:0000256" key="5">
    <source>
        <dbReference type="ARBA" id="ARBA00022967"/>
    </source>
</evidence>
<keyword evidence="4 9" id="KW-0067">ATP-binding</keyword>
<dbReference type="Gene3D" id="3.40.50.300">
    <property type="entry name" value="P-loop containing nucleotide triphosphate hydrolases"/>
    <property type="match status" value="1"/>
</dbReference>
<keyword evidence="5" id="KW-1278">Translocase</keyword>
<keyword evidence="6" id="KW-0472">Membrane</keyword>
<dbReference type="RefSeq" id="WP_092611105.1">
    <property type="nucleotide sequence ID" value="NZ_FNHU01000009.1"/>
</dbReference>
<dbReference type="PANTHER" id="PTHR42788">
    <property type="entry name" value="TAURINE IMPORT ATP-BINDING PROTEIN-RELATED"/>
    <property type="match status" value="1"/>
</dbReference>
<evidence type="ECO:0000313" key="10">
    <source>
        <dbReference type="Proteomes" id="UP000199671"/>
    </source>
</evidence>
<dbReference type="InterPro" id="IPR017871">
    <property type="entry name" value="ABC_transporter-like_CS"/>
</dbReference>
<dbReference type="PANTHER" id="PTHR42788:SF17">
    <property type="entry name" value="ALIPHATIC SULFONATES IMPORT ATP-BINDING PROTEIN SSUB"/>
    <property type="match status" value="1"/>
</dbReference>
<reference evidence="9 10" key="1">
    <citation type="submission" date="2016-10" db="EMBL/GenBank/DDBJ databases">
        <authorList>
            <person name="de Groot N.N."/>
        </authorList>
    </citation>
    <scope>NUCLEOTIDE SEQUENCE [LARGE SCALE GENOMIC DNA]</scope>
    <source>
        <strain evidence="9 10">KPR-7B</strain>
    </source>
</reference>
<dbReference type="GO" id="GO:0005524">
    <property type="term" value="F:ATP binding"/>
    <property type="evidence" value="ECO:0007669"/>
    <property type="project" value="UniProtKB-KW"/>
</dbReference>
<keyword evidence="3" id="KW-0547">Nucleotide-binding</keyword>
<dbReference type="AlphaFoldDB" id="A0A1G9XG04"/>
<dbReference type="Pfam" id="PF00005">
    <property type="entry name" value="ABC_tran"/>
    <property type="match status" value="1"/>
</dbReference>
<evidence type="ECO:0000256" key="6">
    <source>
        <dbReference type="ARBA" id="ARBA00023136"/>
    </source>
</evidence>
<dbReference type="SUPFAM" id="SSF52540">
    <property type="entry name" value="P-loop containing nucleoside triphosphate hydrolases"/>
    <property type="match status" value="1"/>
</dbReference>
<feature type="compositionally biased region" description="Low complexity" evidence="7">
    <location>
        <begin position="1"/>
        <end position="31"/>
    </location>
</feature>
<feature type="region of interest" description="Disordered" evidence="7">
    <location>
        <begin position="1"/>
        <end position="32"/>
    </location>
</feature>
<dbReference type="GO" id="GO:0016887">
    <property type="term" value="F:ATP hydrolysis activity"/>
    <property type="evidence" value="ECO:0007669"/>
    <property type="project" value="InterPro"/>
</dbReference>
<feature type="domain" description="ABC transporter" evidence="8">
    <location>
        <begin position="70"/>
        <end position="294"/>
    </location>
</feature>
<evidence type="ECO:0000256" key="2">
    <source>
        <dbReference type="ARBA" id="ARBA00022475"/>
    </source>
</evidence>
<evidence type="ECO:0000256" key="1">
    <source>
        <dbReference type="ARBA" id="ARBA00022448"/>
    </source>
</evidence>
<organism evidence="9 10">
    <name type="scientific">Actinomyces ruminicola</name>
    <dbReference type="NCBI Taxonomy" id="332524"/>
    <lineage>
        <taxon>Bacteria</taxon>
        <taxon>Bacillati</taxon>
        <taxon>Actinomycetota</taxon>
        <taxon>Actinomycetes</taxon>
        <taxon>Actinomycetales</taxon>
        <taxon>Actinomycetaceae</taxon>
        <taxon>Actinomyces</taxon>
    </lineage>
</organism>
<keyword evidence="2" id="KW-1003">Cell membrane</keyword>